<dbReference type="PANTHER" id="PTHR34296">
    <property type="entry name" value="TRANSCRIPTIONAL ACTIVATOR PROTEIN MED"/>
    <property type="match status" value="1"/>
</dbReference>
<comment type="caution">
    <text evidence="8">The sequence shown here is derived from an EMBL/GenBank/DDBJ whole genome shotgun (WGS) entry which is preliminary data.</text>
</comment>
<evidence type="ECO:0000313" key="8">
    <source>
        <dbReference type="EMBL" id="RDB35240.1"/>
    </source>
</evidence>
<dbReference type="EMBL" id="QOVW01000094">
    <property type="protein sequence ID" value="RDB35240.1"/>
    <property type="molecule type" value="Genomic_DNA"/>
</dbReference>
<accession>A0A369KPE8</accession>
<dbReference type="GO" id="GO:0005886">
    <property type="term" value="C:plasma membrane"/>
    <property type="evidence" value="ECO:0007669"/>
    <property type="project" value="UniProtKB-SubCell"/>
</dbReference>
<gene>
    <name evidence="8" type="ORF">DCC88_11160</name>
</gene>
<evidence type="ECO:0000256" key="2">
    <source>
        <dbReference type="ARBA" id="ARBA00008610"/>
    </source>
</evidence>
<evidence type="ECO:0000259" key="7">
    <source>
        <dbReference type="Pfam" id="PF02608"/>
    </source>
</evidence>
<dbReference type="InterPro" id="IPR050957">
    <property type="entry name" value="BMP_lipoprotein"/>
</dbReference>
<sequence length="363" mass="40765">MPPYHLIKKARIIITILTSLYVTNNFESFANTDNNIKKPLENKKICMVLDKGGKDDHSFNESAVIGFGKALKDFNINKGSKFVEPKNDSQIAQFFRSFATSANCDLIIAIGFNPSTYLPELAQKYLDKKFLAIDTNIEDKNKNHNIRSITFQEHDGSFLVGAVAAMKSVSGKIGFIGGMDIPLIRRFETGYVAGAKYLNPKIKTTSSYVGVTHDAWNNPAKAKELALSQYNEGIDVIFQVAANSGQGVFDSAEQMNKKFNNKKAFYSIGVDSNQNWIKPDIIITSMVKRVDKAVYSSIKDFLDDKYTANHISYGLKDGGVDWALDEHNKKFYSENQIKTIQDIKEKIINGKITVPDYYEIEKK</sequence>
<keyword evidence="9" id="KW-1185">Reference proteome</keyword>
<evidence type="ECO:0000256" key="1">
    <source>
        <dbReference type="ARBA" id="ARBA00004193"/>
    </source>
</evidence>
<dbReference type="Proteomes" id="UP000253934">
    <property type="component" value="Unassembled WGS sequence"/>
</dbReference>
<evidence type="ECO:0000256" key="4">
    <source>
        <dbReference type="ARBA" id="ARBA00022729"/>
    </source>
</evidence>
<keyword evidence="4" id="KW-0732">Signal</keyword>
<keyword evidence="6" id="KW-0449">Lipoprotein</keyword>
<dbReference type="CDD" id="cd06354">
    <property type="entry name" value="PBP1_PrnA-like"/>
    <property type="match status" value="1"/>
</dbReference>
<reference evidence="8" key="1">
    <citation type="submission" date="2018-04" db="EMBL/GenBank/DDBJ databases">
        <title>Draft genome sequence of the Candidatus Spirobacillus cienkowskii, a pathogen of freshwater Daphnia species, reconstructed from hemolymph metagenomic reads.</title>
        <authorList>
            <person name="Bresciani L."/>
            <person name="Lemos L.N."/>
            <person name="Wale N."/>
            <person name="Lin J.Y."/>
            <person name="Fernandes G.R."/>
            <person name="Duffy M.A."/>
            <person name="Rodrigues J.M."/>
        </authorList>
    </citation>
    <scope>NUCLEOTIDE SEQUENCE [LARGE SCALE GENOMIC DNA]</scope>
    <source>
        <strain evidence="8">Binning01</strain>
    </source>
</reference>
<comment type="subcellular location">
    <subcellularLocation>
        <location evidence="1">Cell membrane</location>
        <topology evidence="1">Lipid-anchor</topology>
    </subcellularLocation>
</comment>
<keyword evidence="5" id="KW-0472">Membrane</keyword>
<protein>
    <submittedName>
        <fullName evidence="8">BMP family ABC transporter substrate-binding protein</fullName>
    </submittedName>
</protein>
<evidence type="ECO:0000256" key="3">
    <source>
        <dbReference type="ARBA" id="ARBA00022475"/>
    </source>
</evidence>
<proteinExistence type="inferred from homology"/>
<dbReference type="Gene3D" id="3.40.50.2300">
    <property type="match status" value="2"/>
</dbReference>
<dbReference type="Pfam" id="PF02608">
    <property type="entry name" value="Bmp"/>
    <property type="match status" value="1"/>
</dbReference>
<evidence type="ECO:0000256" key="6">
    <source>
        <dbReference type="ARBA" id="ARBA00023288"/>
    </source>
</evidence>
<dbReference type="InterPro" id="IPR028082">
    <property type="entry name" value="Peripla_BP_I"/>
</dbReference>
<comment type="similarity">
    <text evidence="2">Belongs to the BMP lipoprotein family.</text>
</comment>
<dbReference type="PANTHER" id="PTHR34296:SF2">
    <property type="entry name" value="ABC TRANSPORTER GUANOSINE-BINDING PROTEIN NUPN"/>
    <property type="match status" value="1"/>
</dbReference>
<name>A0A369KPE8_9BACT</name>
<organism evidence="8 9">
    <name type="scientific">Spirobacillus cienkowskii</name>
    <dbReference type="NCBI Taxonomy" id="495820"/>
    <lineage>
        <taxon>Bacteria</taxon>
        <taxon>Pseudomonadati</taxon>
        <taxon>Bdellovibrionota</taxon>
        <taxon>Oligoflexia</taxon>
        <taxon>Silvanigrellales</taxon>
        <taxon>Spirobacillus</taxon>
    </lineage>
</organism>
<evidence type="ECO:0000256" key="5">
    <source>
        <dbReference type="ARBA" id="ARBA00023136"/>
    </source>
</evidence>
<feature type="domain" description="ABC transporter substrate-binding protein PnrA-like" evidence="7">
    <location>
        <begin position="46"/>
        <end position="356"/>
    </location>
</feature>
<dbReference type="SUPFAM" id="SSF53822">
    <property type="entry name" value="Periplasmic binding protein-like I"/>
    <property type="match status" value="1"/>
</dbReference>
<evidence type="ECO:0000313" key="9">
    <source>
        <dbReference type="Proteomes" id="UP000253934"/>
    </source>
</evidence>
<dbReference type="InterPro" id="IPR003760">
    <property type="entry name" value="PnrA-like"/>
</dbReference>
<keyword evidence="3" id="KW-1003">Cell membrane</keyword>
<dbReference type="AlphaFoldDB" id="A0A369KPE8"/>